<accession>A0A8W8N7Q5</accession>
<dbReference type="AlphaFoldDB" id="A0A8W8N7Q5"/>
<protein>
    <submittedName>
        <fullName evidence="1">Uncharacterized protein</fullName>
    </submittedName>
</protein>
<proteinExistence type="predicted"/>
<dbReference type="EnsemblMetazoa" id="G4700.5">
    <property type="protein sequence ID" value="G4700.5:cds"/>
    <property type="gene ID" value="G4700"/>
</dbReference>
<dbReference type="Proteomes" id="UP000005408">
    <property type="component" value="Unassembled WGS sequence"/>
</dbReference>
<dbReference type="EnsemblMetazoa" id="G4700.6">
    <property type="protein sequence ID" value="G4700.6:cds"/>
    <property type="gene ID" value="G4700"/>
</dbReference>
<dbReference type="EnsemblMetazoa" id="G4700.1">
    <property type="protein sequence ID" value="G4700.1:cds"/>
    <property type="gene ID" value="G4700"/>
</dbReference>
<dbReference type="EnsemblMetazoa" id="G4700.2">
    <property type="protein sequence ID" value="G4700.2:cds"/>
    <property type="gene ID" value="G4700"/>
</dbReference>
<dbReference type="PANTHER" id="PTHR35378">
    <property type="entry name" value="UNNAMED PRODUCT"/>
    <property type="match status" value="1"/>
</dbReference>
<reference evidence="1" key="1">
    <citation type="submission" date="2022-08" db="UniProtKB">
        <authorList>
            <consortium name="EnsemblMetazoa"/>
        </authorList>
    </citation>
    <scope>IDENTIFICATION</scope>
    <source>
        <strain evidence="1">05x7-T-G4-1.051#20</strain>
    </source>
</reference>
<evidence type="ECO:0000313" key="1">
    <source>
        <dbReference type="EnsemblMetazoa" id="G4700.5:cds"/>
    </source>
</evidence>
<dbReference type="EnsemblMetazoa" id="G4700.4">
    <property type="protein sequence ID" value="G4700.4:cds"/>
    <property type="gene ID" value="G4700"/>
</dbReference>
<sequence>SNMYLRPSEICFSQDSIGCTFGRCTSHPYRPIGETLDDILTGRINVNSIPSISVYNKNGKWFTADNRRLWVFQEAEKRGKCSEIYVRETFYIVYNKFTTMNNGASVYVRGNPGGYQWQRMPIKEIQPNETPKITSLQTIPNSSYTNQNYIEDMNTADICLKKLEQNVPTFNEISTAERKETLSLEKNISRDDSVMSIDNGNQY</sequence>
<dbReference type="PANTHER" id="PTHR35378:SF1">
    <property type="entry name" value="C2H2-TYPE DOMAIN-CONTAINING PROTEIN"/>
    <property type="match status" value="1"/>
</dbReference>
<keyword evidence="2" id="KW-1185">Reference proteome</keyword>
<dbReference type="EnsemblMetazoa" id="G4700.3">
    <property type="protein sequence ID" value="G4700.3:cds"/>
    <property type="gene ID" value="G4700"/>
</dbReference>
<name>A0A8W8N7Q5_MAGGI</name>
<evidence type="ECO:0000313" key="2">
    <source>
        <dbReference type="Proteomes" id="UP000005408"/>
    </source>
</evidence>
<organism evidence="1 2">
    <name type="scientific">Magallana gigas</name>
    <name type="common">Pacific oyster</name>
    <name type="synonym">Crassostrea gigas</name>
    <dbReference type="NCBI Taxonomy" id="29159"/>
    <lineage>
        <taxon>Eukaryota</taxon>
        <taxon>Metazoa</taxon>
        <taxon>Spiralia</taxon>
        <taxon>Lophotrochozoa</taxon>
        <taxon>Mollusca</taxon>
        <taxon>Bivalvia</taxon>
        <taxon>Autobranchia</taxon>
        <taxon>Pteriomorphia</taxon>
        <taxon>Ostreida</taxon>
        <taxon>Ostreoidea</taxon>
        <taxon>Ostreidae</taxon>
        <taxon>Magallana</taxon>
    </lineage>
</organism>